<dbReference type="InterPro" id="IPR036371">
    <property type="entry name" value="TPK_B1-bd_sf"/>
</dbReference>
<organism evidence="7 8">
    <name type="scientific">Sporosarcina contaminans</name>
    <dbReference type="NCBI Taxonomy" id="633403"/>
    <lineage>
        <taxon>Bacteria</taxon>
        <taxon>Bacillati</taxon>
        <taxon>Bacillota</taxon>
        <taxon>Bacilli</taxon>
        <taxon>Bacillales</taxon>
        <taxon>Caryophanaceae</taxon>
        <taxon>Sporosarcina</taxon>
    </lineage>
</organism>
<dbReference type="InterPro" id="IPR007371">
    <property type="entry name" value="TPK_catalytic"/>
</dbReference>
<keyword evidence="2" id="KW-0547">Nucleotide-binding</keyword>
<name>A0ABW3TTY5_9BACL</name>
<dbReference type="InterPro" id="IPR007373">
    <property type="entry name" value="Thiamin_PyroPKinase_B1-bd"/>
</dbReference>
<feature type="domain" description="Thiamin pyrophosphokinase thiamin-binding" evidence="6">
    <location>
        <begin position="146"/>
        <end position="212"/>
    </location>
</feature>
<evidence type="ECO:0000256" key="5">
    <source>
        <dbReference type="NCBIfam" id="TIGR01378"/>
    </source>
</evidence>
<keyword evidence="1 7" id="KW-0808">Transferase</keyword>
<evidence type="ECO:0000313" key="7">
    <source>
        <dbReference type="EMBL" id="MFD1204105.1"/>
    </source>
</evidence>
<comment type="caution">
    <text evidence="7">The sequence shown here is derived from an EMBL/GenBank/DDBJ whole genome shotgun (WGS) entry which is preliminary data.</text>
</comment>
<evidence type="ECO:0000256" key="2">
    <source>
        <dbReference type="ARBA" id="ARBA00022741"/>
    </source>
</evidence>
<dbReference type="Proteomes" id="UP001597231">
    <property type="component" value="Unassembled WGS sequence"/>
</dbReference>
<evidence type="ECO:0000256" key="1">
    <source>
        <dbReference type="ARBA" id="ARBA00022679"/>
    </source>
</evidence>
<gene>
    <name evidence="7" type="ORF">ACFQ38_03030</name>
</gene>
<dbReference type="SMART" id="SM00983">
    <property type="entry name" value="TPK_B1_binding"/>
    <property type="match status" value="1"/>
</dbReference>
<dbReference type="RefSeq" id="WP_381479761.1">
    <property type="nucleotide sequence ID" value="NZ_JBHTLT010000016.1"/>
</dbReference>
<evidence type="ECO:0000313" key="8">
    <source>
        <dbReference type="Proteomes" id="UP001597231"/>
    </source>
</evidence>
<dbReference type="PANTHER" id="PTHR41299">
    <property type="entry name" value="THIAMINE PYROPHOSPHOKINASE"/>
    <property type="match status" value="1"/>
</dbReference>
<evidence type="ECO:0000259" key="6">
    <source>
        <dbReference type="SMART" id="SM00983"/>
    </source>
</evidence>
<dbReference type="Gene3D" id="3.40.50.10240">
    <property type="entry name" value="Thiamin pyrophosphokinase, catalytic domain"/>
    <property type="match status" value="1"/>
</dbReference>
<dbReference type="InterPro" id="IPR036759">
    <property type="entry name" value="TPK_catalytic_sf"/>
</dbReference>
<dbReference type="EMBL" id="JBHTLT010000016">
    <property type="protein sequence ID" value="MFD1204105.1"/>
    <property type="molecule type" value="Genomic_DNA"/>
</dbReference>
<proteinExistence type="predicted"/>
<dbReference type="Pfam" id="PF04265">
    <property type="entry name" value="TPK_B1_binding"/>
    <property type="match status" value="1"/>
</dbReference>
<keyword evidence="4" id="KW-0067">ATP-binding</keyword>
<dbReference type="CDD" id="cd07995">
    <property type="entry name" value="TPK"/>
    <property type="match status" value="1"/>
</dbReference>
<keyword evidence="8" id="KW-1185">Reference proteome</keyword>
<dbReference type="Pfam" id="PF04263">
    <property type="entry name" value="TPK_catalytic"/>
    <property type="match status" value="1"/>
</dbReference>
<keyword evidence="3" id="KW-0418">Kinase</keyword>
<dbReference type="SUPFAM" id="SSF63999">
    <property type="entry name" value="Thiamin pyrophosphokinase, catalytic domain"/>
    <property type="match status" value="1"/>
</dbReference>
<protein>
    <recommendedName>
        <fullName evidence="5">Thiamine diphosphokinase</fullName>
        <ecNumber evidence="5">2.7.6.2</ecNumber>
    </recommendedName>
</protein>
<dbReference type="PANTHER" id="PTHR41299:SF1">
    <property type="entry name" value="THIAMINE PYROPHOSPHOKINASE"/>
    <property type="match status" value="1"/>
</dbReference>
<dbReference type="NCBIfam" id="TIGR01378">
    <property type="entry name" value="thi_PPkinase"/>
    <property type="match status" value="1"/>
</dbReference>
<dbReference type="InterPro" id="IPR006282">
    <property type="entry name" value="Thi_PPkinase"/>
</dbReference>
<accession>A0ABW3TTY5</accession>
<dbReference type="EC" id="2.7.6.2" evidence="5"/>
<evidence type="ECO:0000256" key="4">
    <source>
        <dbReference type="ARBA" id="ARBA00022840"/>
    </source>
</evidence>
<reference evidence="8" key="1">
    <citation type="journal article" date="2019" name="Int. J. Syst. Evol. Microbiol.">
        <title>The Global Catalogue of Microorganisms (GCM) 10K type strain sequencing project: providing services to taxonomists for standard genome sequencing and annotation.</title>
        <authorList>
            <consortium name="The Broad Institute Genomics Platform"/>
            <consortium name="The Broad Institute Genome Sequencing Center for Infectious Disease"/>
            <person name="Wu L."/>
            <person name="Ma J."/>
        </authorList>
    </citation>
    <scope>NUCLEOTIDE SEQUENCE [LARGE SCALE GENOMIC DNA]</scope>
    <source>
        <strain evidence="8">CCUG 53915</strain>
    </source>
</reference>
<dbReference type="GO" id="GO:0004788">
    <property type="term" value="F:thiamine diphosphokinase activity"/>
    <property type="evidence" value="ECO:0007669"/>
    <property type="project" value="UniProtKB-EC"/>
</dbReference>
<sequence length="219" mass="24644">MLAKTVLVCAGGPPEEIPDLIEYINDETVFIGADRGALHLLNQSIIPHEAVGDFDSVSEEELRIINIAVNQMSAYQAEKDETDTELAIKQAITYEPDEIILTGVSAGRFDHMQSALHLMYRMQSTHGRIRFRIINRFNELSFLFPGVHRIKKKVQFPYISFFPFGEDVTNLTLTGFKYETVNALMKNGATMFTSNEPIAEVCTISFRKGICLMVRSSDS</sequence>
<evidence type="ECO:0000256" key="3">
    <source>
        <dbReference type="ARBA" id="ARBA00022777"/>
    </source>
</evidence>
<dbReference type="InterPro" id="IPR053149">
    <property type="entry name" value="TPK"/>
</dbReference>
<dbReference type="SUPFAM" id="SSF63862">
    <property type="entry name" value="Thiamin pyrophosphokinase, substrate-binding domain"/>
    <property type="match status" value="1"/>
</dbReference>